<protein>
    <submittedName>
        <fullName evidence="2">Uncharacterized protein</fullName>
    </submittedName>
</protein>
<name>A0A0C9VYA5_9AGAM</name>
<accession>A0A0C9VYA5</accession>
<dbReference type="EMBL" id="KN839947">
    <property type="protein sequence ID" value="KIJ58373.1"/>
    <property type="molecule type" value="Genomic_DNA"/>
</dbReference>
<feature type="region of interest" description="Disordered" evidence="1">
    <location>
        <begin position="42"/>
        <end position="92"/>
    </location>
</feature>
<evidence type="ECO:0000256" key="1">
    <source>
        <dbReference type="SAM" id="MobiDB-lite"/>
    </source>
</evidence>
<dbReference type="OrthoDB" id="2651496at2759"/>
<dbReference type="Proteomes" id="UP000053820">
    <property type="component" value="Unassembled WGS sequence"/>
</dbReference>
<gene>
    <name evidence="2" type="ORF">HYDPIDRAFT_34242</name>
</gene>
<feature type="compositionally biased region" description="Polar residues" evidence="1">
    <location>
        <begin position="43"/>
        <end position="67"/>
    </location>
</feature>
<evidence type="ECO:0000313" key="3">
    <source>
        <dbReference type="Proteomes" id="UP000053820"/>
    </source>
</evidence>
<proteinExistence type="predicted"/>
<dbReference type="AlphaFoldDB" id="A0A0C9VYA5"/>
<organism evidence="2 3">
    <name type="scientific">Hydnomerulius pinastri MD-312</name>
    <dbReference type="NCBI Taxonomy" id="994086"/>
    <lineage>
        <taxon>Eukaryota</taxon>
        <taxon>Fungi</taxon>
        <taxon>Dikarya</taxon>
        <taxon>Basidiomycota</taxon>
        <taxon>Agaricomycotina</taxon>
        <taxon>Agaricomycetes</taxon>
        <taxon>Agaricomycetidae</taxon>
        <taxon>Boletales</taxon>
        <taxon>Boletales incertae sedis</taxon>
        <taxon>Leucogyrophana</taxon>
    </lineage>
</organism>
<evidence type="ECO:0000313" key="2">
    <source>
        <dbReference type="EMBL" id="KIJ58373.1"/>
    </source>
</evidence>
<sequence>MIIVQVSISMQILNISTQPPEWAKELINGMIKMHERLHVFSPRSLNASMHPRSQQSYAESSDSRQPQYRTGGGETEYTKGGDEYDGGVNIPG</sequence>
<keyword evidence="3" id="KW-1185">Reference proteome</keyword>
<reference evidence="2 3" key="1">
    <citation type="submission" date="2014-04" db="EMBL/GenBank/DDBJ databases">
        <title>Evolutionary Origins and Diversification of the Mycorrhizal Mutualists.</title>
        <authorList>
            <consortium name="DOE Joint Genome Institute"/>
            <consortium name="Mycorrhizal Genomics Consortium"/>
            <person name="Kohler A."/>
            <person name="Kuo A."/>
            <person name="Nagy L.G."/>
            <person name="Floudas D."/>
            <person name="Copeland A."/>
            <person name="Barry K.W."/>
            <person name="Cichocki N."/>
            <person name="Veneault-Fourrey C."/>
            <person name="LaButti K."/>
            <person name="Lindquist E.A."/>
            <person name="Lipzen A."/>
            <person name="Lundell T."/>
            <person name="Morin E."/>
            <person name="Murat C."/>
            <person name="Riley R."/>
            <person name="Ohm R."/>
            <person name="Sun H."/>
            <person name="Tunlid A."/>
            <person name="Henrissat B."/>
            <person name="Grigoriev I.V."/>
            <person name="Hibbett D.S."/>
            <person name="Martin F."/>
        </authorList>
    </citation>
    <scope>NUCLEOTIDE SEQUENCE [LARGE SCALE GENOMIC DNA]</scope>
    <source>
        <strain evidence="2 3">MD-312</strain>
    </source>
</reference>
<dbReference type="HOGENOM" id="CLU_2413530_0_0_1"/>